<dbReference type="OrthoDB" id="4141102at2759"/>
<proteinExistence type="predicted"/>
<protein>
    <recommendedName>
        <fullName evidence="3">BTB domain-containing protein</fullName>
    </recommendedName>
</protein>
<dbReference type="EMBL" id="KB822725">
    <property type="protein sequence ID" value="ETN36177.1"/>
    <property type="molecule type" value="Genomic_DNA"/>
</dbReference>
<keyword evidence="2" id="KW-1185">Reference proteome</keyword>
<dbReference type="AlphaFoldDB" id="W2RI26"/>
<reference evidence="1 2" key="1">
    <citation type="submission" date="2013-03" db="EMBL/GenBank/DDBJ databases">
        <title>The Genome Sequence of Phialophora europaea CBS 101466.</title>
        <authorList>
            <consortium name="The Broad Institute Genomics Platform"/>
            <person name="Cuomo C."/>
            <person name="de Hoog S."/>
            <person name="Gorbushina A."/>
            <person name="Walker B."/>
            <person name="Young S.K."/>
            <person name="Zeng Q."/>
            <person name="Gargeya S."/>
            <person name="Fitzgerald M."/>
            <person name="Haas B."/>
            <person name="Abouelleil A."/>
            <person name="Allen A.W."/>
            <person name="Alvarado L."/>
            <person name="Arachchi H.M."/>
            <person name="Berlin A.M."/>
            <person name="Chapman S.B."/>
            <person name="Gainer-Dewar J."/>
            <person name="Goldberg J."/>
            <person name="Griggs A."/>
            <person name="Gujja S."/>
            <person name="Hansen M."/>
            <person name="Howarth C."/>
            <person name="Imamovic A."/>
            <person name="Ireland A."/>
            <person name="Larimer J."/>
            <person name="McCowan C."/>
            <person name="Murphy C."/>
            <person name="Pearson M."/>
            <person name="Poon T.W."/>
            <person name="Priest M."/>
            <person name="Roberts A."/>
            <person name="Saif S."/>
            <person name="Shea T."/>
            <person name="Sisk P."/>
            <person name="Sykes S."/>
            <person name="Wortman J."/>
            <person name="Nusbaum C."/>
            <person name="Birren B."/>
        </authorList>
    </citation>
    <scope>NUCLEOTIDE SEQUENCE [LARGE SCALE GENOMIC DNA]</scope>
    <source>
        <strain evidence="1 2">CBS 101466</strain>
    </source>
</reference>
<evidence type="ECO:0008006" key="3">
    <source>
        <dbReference type="Google" id="ProtNLM"/>
    </source>
</evidence>
<dbReference type="Proteomes" id="UP000030752">
    <property type="component" value="Unassembled WGS sequence"/>
</dbReference>
<sequence length="129" mass="15007">MADRPISQRLVPDLLSFQDSPIVELVVGKEKVSFMVHKKPLCRAAAFFTKALQTDFKESHKRRIKLPEDNLLLYFNSYDLPGTGNAVFTMLIKLYLFANKYFTNGLKQDIIQVMFYYYGEDWTLQPLAM</sequence>
<organism evidence="1 2">
    <name type="scientific">Cyphellophora europaea (strain CBS 101466)</name>
    <name type="common">Phialophora europaea</name>
    <dbReference type="NCBI Taxonomy" id="1220924"/>
    <lineage>
        <taxon>Eukaryota</taxon>
        <taxon>Fungi</taxon>
        <taxon>Dikarya</taxon>
        <taxon>Ascomycota</taxon>
        <taxon>Pezizomycotina</taxon>
        <taxon>Eurotiomycetes</taxon>
        <taxon>Chaetothyriomycetidae</taxon>
        <taxon>Chaetothyriales</taxon>
        <taxon>Cyphellophoraceae</taxon>
        <taxon>Cyphellophora</taxon>
    </lineage>
</organism>
<dbReference type="VEuPathDB" id="FungiDB:HMPREF1541_08454"/>
<evidence type="ECO:0000313" key="1">
    <source>
        <dbReference type="EMBL" id="ETN36177.1"/>
    </source>
</evidence>
<accession>W2RI26</accession>
<name>W2RI26_CYPE1</name>
<dbReference type="HOGENOM" id="CLU_1948743_0_0_1"/>
<dbReference type="InParanoid" id="W2RI26"/>
<gene>
    <name evidence="1" type="ORF">HMPREF1541_08454</name>
</gene>
<dbReference type="PANTHER" id="PTHR47843">
    <property type="entry name" value="BTB DOMAIN-CONTAINING PROTEIN-RELATED"/>
    <property type="match status" value="1"/>
</dbReference>
<dbReference type="GeneID" id="19975793"/>
<dbReference type="InterPro" id="IPR011333">
    <property type="entry name" value="SKP1/BTB/POZ_sf"/>
</dbReference>
<dbReference type="STRING" id="1220924.W2RI26"/>
<dbReference type="RefSeq" id="XP_008720995.1">
    <property type="nucleotide sequence ID" value="XM_008722773.1"/>
</dbReference>
<dbReference type="CDD" id="cd18186">
    <property type="entry name" value="BTB_POZ_ZBTB_KLHL-like"/>
    <property type="match status" value="1"/>
</dbReference>
<dbReference type="SUPFAM" id="SSF54695">
    <property type="entry name" value="POZ domain"/>
    <property type="match status" value="1"/>
</dbReference>
<evidence type="ECO:0000313" key="2">
    <source>
        <dbReference type="Proteomes" id="UP000030752"/>
    </source>
</evidence>
<dbReference type="Gene3D" id="3.30.710.10">
    <property type="entry name" value="Potassium Channel Kv1.1, Chain A"/>
    <property type="match status" value="1"/>
</dbReference>